<keyword evidence="2" id="KW-0732">Signal</keyword>
<proteinExistence type="predicted"/>
<name>A0ABN3XWD7_9ACTN</name>
<comment type="caution">
    <text evidence="3">The sequence shown here is derived from an EMBL/GenBank/DDBJ whole genome shotgun (WGS) entry which is preliminary data.</text>
</comment>
<evidence type="ECO:0000256" key="1">
    <source>
        <dbReference type="SAM" id="MobiDB-lite"/>
    </source>
</evidence>
<reference evidence="3 4" key="1">
    <citation type="journal article" date="2019" name="Int. J. Syst. Evol. Microbiol.">
        <title>The Global Catalogue of Microorganisms (GCM) 10K type strain sequencing project: providing services to taxonomists for standard genome sequencing and annotation.</title>
        <authorList>
            <consortium name="The Broad Institute Genomics Platform"/>
            <consortium name="The Broad Institute Genome Sequencing Center for Infectious Disease"/>
            <person name="Wu L."/>
            <person name="Ma J."/>
        </authorList>
    </citation>
    <scope>NUCLEOTIDE SEQUENCE [LARGE SCALE GENOMIC DNA]</scope>
    <source>
        <strain evidence="3 4">JCM 3106</strain>
    </source>
</reference>
<evidence type="ECO:0000256" key="2">
    <source>
        <dbReference type="SAM" id="SignalP"/>
    </source>
</evidence>
<protein>
    <recommendedName>
        <fullName evidence="5">MucB/RseB N-terminal domain-containing protein</fullName>
    </recommendedName>
</protein>
<feature type="region of interest" description="Disordered" evidence="1">
    <location>
        <begin position="208"/>
        <end position="239"/>
    </location>
</feature>
<sequence length="267" mass="28353">MKRITAGVVAGLVLLAPLPARAAAVVVAADPVKALRAQVVPGRGVTVSLVTRTSPDGRRSATTRTDRIVGFRKGGVVETDDTTTFYSAISSEGLKEETLFPSLLVRVKDATYASGGELIGRLPLDKKWVRLREPRPVAADGAIDLFTPGTLRALLATASSKGPRSARGTILASAIPGRPFEGWTGRGEKVAWALWFDAEGRVTRLASATSRHANGGDRPSLSSDQRFTGWGARVTVQPPPEDMVIEAEELPEPGSPEETPETIEILP</sequence>
<dbReference type="RefSeq" id="WP_344890950.1">
    <property type="nucleotide sequence ID" value="NZ_BAAAWD010000006.1"/>
</dbReference>
<accession>A0ABN3XWD7</accession>
<keyword evidence="4" id="KW-1185">Reference proteome</keyword>
<feature type="signal peptide" evidence="2">
    <location>
        <begin position="1"/>
        <end position="22"/>
    </location>
</feature>
<organism evidence="3 4">
    <name type="scientific">Streptosporangium longisporum</name>
    <dbReference type="NCBI Taxonomy" id="46187"/>
    <lineage>
        <taxon>Bacteria</taxon>
        <taxon>Bacillati</taxon>
        <taxon>Actinomycetota</taxon>
        <taxon>Actinomycetes</taxon>
        <taxon>Streptosporangiales</taxon>
        <taxon>Streptosporangiaceae</taxon>
        <taxon>Streptosporangium</taxon>
    </lineage>
</organism>
<gene>
    <name evidence="3" type="ORF">GCM10017559_17790</name>
</gene>
<feature type="region of interest" description="Disordered" evidence="1">
    <location>
        <begin position="248"/>
        <end position="267"/>
    </location>
</feature>
<evidence type="ECO:0000313" key="4">
    <source>
        <dbReference type="Proteomes" id="UP001499930"/>
    </source>
</evidence>
<evidence type="ECO:0008006" key="5">
    <source>
        <dbReference type="Google" id="ProtNLM"/>
    </source>
</evidence>
<evidence type="ECO:0000313" key="3">
    <source>
        <dbReference type="EMBL" id="GAA2997625.1"/>
    </source>
</evidence>
<feature type="chain" id="PRO_5046653771" description="MucB/RseB N-terminal domain-containing protein" evidence="2">
    <location>
        <begin position="23"/>
        <end position="267"/>
    </location>
</feature>
<dbReference type="EMBL" id="BAAAWD010000006">
    <property type="protein sequence ID" value="GAA2997625.1"/>
    <property type="molecule type" value="Genomic_DNA"/>
</dbReference>
<dbReference type="Proteomes" id="UP001499930">
    <property type="component" value="Unassembled WGS sequence"/>
</dbReference>